<dbReference type="Gene3D" id="2.160.20.120">
    <property type="match status" value="1"/>
</dbReference>
<accession>A0A2T3HPR5</accession>
<proteinExistence type="predicted"/>
<evidence type="ECO:0000259" key="1">
    <source>
        <dbReference type="Pfam" id="PF10988"/>
    </source>
</evidence>
<feature type="domain" description="Putative auto-transporter adhesin head GIN" evidence="1">
    <location>
        <begin position="82"/>
        <end position="216"/>
    </location>
</feature>
<dbReference type="OrthoDB" id="759627at2"/>
<protein>
    <recommendedName>
        <fullName evidence="1">Putative auto-transporter adhesin head GIN domain-containing protein</fullName>
    </recommendedName>
</protein>
<dbReference type="Pfam" id="PF10988">
    <property type="entry name" value="DUF2807"/>
    <property type="match status" value="1"/>
</dbReference>
<dbReference type="EMBL" id="PYLS01000004">
    <property type="protein sequence ID" value="PST84403.1"/>
    <property type="molecule type" value="Genomic_DNA"/>
</dbReference>
<dbReference type="AlphaFoldDB" id="A0A2T3HPR5"/>
<reference evidence="2 3" key="1">
    <citation type="submission" date="2018-03" db="EMBL/GenBank/DDBJ databases">
        <authorList>
            <person name="Keele B.F."/>
        </authorList>
    </citation>
    <scope>NUCLEOTIDE SEQUENCE [LARGE SCALE GENOMIC DNA]</scope>
    <source>
        <strain evidence="2 3">YL28-9</strain>
    </source>
</reference>
<sequence length="234" mass="25333">MRGAAGIKTGNALQLSGRAGVLSSKPSNKKTLTYKIMKTSFKTLFAVAMSAILCTSGAFAASATTVHPLNIGKANHPNGVRKIIAEGNVEIIVVQGKTEAVRYLGEANCRARITQRGDALRIVSNETEPERIEVSVKDIYRIEASGKAKIITRDELKMQFLQIILKDDAQADVSANVEGLYTLLQNKSALKLRGFAGDHSLNMGRVASITMDKFNSLRSSVYPLPLENEKVAAR</sequence>
<name>A0A2T3HPR5_9SPHI</name>
<keyword evidence="3" id="KW-1185">Reference proteome</keyword>
<evidence type="ECO:0000313" key="3">
    <source>
        <dbReference type="Proteomes" id="UP000240912"/>
    </source>
</evidence>
<dbReference type="Proteomes" id="UP000240912">
    <property type="component" value="Unassembled WGS sequence"/>
</dbReference>
<dbReference type="InterPro" id="IPR021255">
    <property type="entry name" value="DUF2807"/>
</dbReference>
<gene>
    <name evidence="2" type="ORF">C7T94_06770</name>
</gene>
<evidence type="ECO:0000313" key="2">
    <source>
        <dbReference type="EMBL" id="PST84403.1"/>
    </source>
</evidence>
<comment type="caution">
    <text evidence="2">The sequence shown here is derived from an EMBL/GenBank/DDBJ whole genome shotgun (WGS) entry which is preliminary data.</text>
</comment>
<organism evidence="2 3">
    <name type="scientific">Pedobacter yulinensis</name>
    <dbReference type="NCBI Taxonomy" id="2126353"/>
    <lineage>
        <taxon>Bacteria</taxon>
        <taxon>Pseudomonadati</taxon>
        <taxon>Bacteroidota</taxon>
        <taxon>Sphingobacteriia</taxon>
        <taxon>Sphingobacteriales</taxon>
        <taxon>Sphingobacteriaceae</taxon>
        <taxon>Pedobacter</taxon>
    </lineage>
</organism>